<comment type="caution">
    <text evidence="1">The sequence shown here is derived from an EMBL/GenBank/DDBJ whole genome shotgun (WGS) entry which is preliminary data.</text>
</comment>
<dbReference type="AlphaFoldDB" id="A0AAV4QBM6"/>
<gene>
    <name evidence="1" type="ORF">CEXT_459241</name>
</gene>
<dbReference type="EMBL" id="BPLR01005872">
    <property type="protein sequence ID" value="GIY05712.1"/>
    <property type="molecule type" value="Genomic_DNA"/>
</dbReference>
<evidence type="ECO:0000313" key="1">
    <source>
        <dbReference type="EMBL" id="GIY05712.1"/>
    </source>
</evidence>
<accession>A0AAV4QBM6</accession>
<name>A0AAV4QBM6_CAEEX</name>
<reference evidence="1 2" key="1">
    <citation type="submission" date="2021-06" db="EMBL/GenBank/DDBJ databases">
        <title>Caerostris extrusa draft genome.</title>
        <authorList>
            <person name="Kono N."/>
            <person name="Arakawa K."/>
        </authorList>
    </citation>
    <scope>NUCLEOTIDE SEQUENCE [LARGE SCALE GENOMIC DNA]</scope>
</reference>
<keyword evidence="2" id="KW-1185">Reference proteome</keyword>
<organism evidence="1 2">
    <name type="scientific">Caerostris extrusa</name>
    <name type="common">Bark spider</name>
    <name type="synonym">Caerostris bankana</name>
    <dbReference type="NCBI Taxonomy" id="172846"/>
    <lineage>
        <taxon>Eukaryota</taxon>
        <taxon>Metazoa</taxon>
        <taxon>Ecdysozoa</taxon>
        <taxon>Arthropoda</taxon>
        <taxon>Chelicerata</taxon>
        <taxon>Arachnida</taxon>
        <taxon>Araneae</taxon>
        <taxon>Araneomorphae</taxon>
        <taxon>Entelegynae</taxon>
        <taxon>Araneoidea</taxon>
        <taxon>Araneidae</taxon>
        <taxon>Caerostris</taxon>
    </lineage>
</organism>
<protein>
    <submittedName>
        <fullName evidence="1">Uncharacterized protein</fullName>
    </submittedName>
</protein>
<proteinExistence type="predicted"/>
<sequence>METFHRIKRIGVSGLKSKSINRKSGSEVGASRKVIQPEAAEATVACTPQQHTTCVFFFIQSRRIAPGQQRYYPTRASPLFWQTVVLAGSTKHSFQGEWERSWSLIVGGNGSFVYRN</sequence>
<evidence type="ECO:0000313" key="2">
    <source>
        <dbReference type="Proteomes" id="UP001054945"/>
    </source>
</evidence>
<dbReference type="Proteomes" id="UP001054945">
    <property type="component" value="Unassembled WGS sequence"/>
</dbReference>